<evidence type="ECO:0000313" key="10">
    <source>
        <dbReference type="RefSeq" id="XP_039137494.1"/>
    </source>
</evidence>
<comment type="subcellular location">
    <subcellularLocation>
        <location evidence="1 4 5">Nucleus</location>
    </subcellularLocation>
</comment>
<evidence type="ECO:0000256" key="5">
    <source>
        <dbReference type="RuleBase" id="RU367127"/>
    </source>
</evidence>
<feature type="compositionally biased region" description="Low complexity" evidence="6">
    <location>
        <begin position="411"/>
        <end position="424"/>
    </location>
</feature>
<sequence>MLEHGKQQASLTPREQQQQQQQQQQDQDHHCWQRRRKLDQPAPSSEAHAQCHSCSLLVFVLACFSSNYHFGIPSFQVHAGVLRGFPFTSAQWQELQRQALIFKHFMASVPVPPDLLLPSSAKCFPEAPPHLLFYTNTNNEIGVGGGYYRFSAGGDPEPGRCRRTDGKKWRCSRDVEPGMKYCERHVHRGRPRSRKPVELLHKTTKLTTTTTTTPTKTTAPPPSTTQQLPVFKFPFQSMEPAAKDPRYVEPGSHEWELMHLKMELGSDSVLQHYEDQYSNLNCTTLNNHCFPFLSPDLSSLEDPPRSFIDAWSNENSVKTTTTSVSTVGKFPLSTLTLAMSGIAEETDQIEMGLSLSDIGIVKSQTSSWMGSGGPLAEVLHNNGCSSSSSRNSSGELMNLMGNGSSHEVSPEDSPVRPVSSPSGVLQKALVSLSDCSSSSNSGSSPTLATTSKQEMALQWLNQSK</sequence>
<proteinExistence type="inferred from homology"/>
<dbReference type="PANTHER" id="PTHR31602:SF114">
    <property type="entry name" value="GROWTH-REGULATING FACTOR"/>
    <property type="match status" value="1"/>
</dbReference>
<comment type="domain">
    <text evidence="5">The QLQ domain and WRC domain may be involved in protein-protein interaction and DNA-binding, respectively.</text>
</comment>
<dbReference type="Proteomes" id="UP001515500">
    <property type="component" value="Chromosome 14"/>
</dbReference>
<dbReference type="PROSITE" id="PS51666">
    <property type="entry name" value="QLQ"/>
    <property type="match status" value="1"/>
</dbReference>
<dbReference type="GO" id="GO:0005634">
    <property type="term" value="C:nucleus"/>
    <property type="evidence" value="ECO:0007669"/>
    <property type="project" value="UniProtKB-SubCell"/>
</dbReference>
<dbReference type="GO" id="GO:0006355">
    <property type="term" value="P:regulation of DNA-templated transcription"/>
    <property type="evidence" value="ECO:0007669"/>
    <property type="project" value="InterPro"/>
</dbReference>
<evidence type="ECO:0000259" key="7">
    <source>
        <dbReference type="PROSITE" id="PS51666"/>
    </source>
</evidence>
<reference evidence="10" key="1">
    <citation type="submission" date="2025-08" db="UniProtKB">
        <authorList>
            <consortium name="RefSeq"/>
        </authorList>
    </citation>
    <scope>IDENTIFICATION</scope>
</reference>
<keyword evidence="5" id="KW-0804">Transcription</keyword>
<dbReference type="GO" id="GO:0032502">
    <property type="term" value="P:developmental process"/>
    <property type="evidence" value="ECO:0007669"/>
    <property type="project" value="InterPro"/>
</dbReference>
<dbReference type="Pfam" id="PF08879">
    <property type="entry name" value="WRC"/>
    <property type="match status" value="1"/>
</dbReference>
<organism evidence="9 10">
    <name type="scientific">Dioscorea cayennensis subsp. rotundata</name>
    <name type="common">White Guinea yam</name>
    <name type="synonym">Dioscorea rotundata</name>
    <dbReference type="NCBI Taxonomy" id="55577"/>
    <lineage>
        <taxon>Eukaryota</taxon>
        <taxon>Viridiplantae</taxon>
        <taxon>Streptophyta</taxon>
        <taxon>Embryophyta</taxon>
        <taxon>Tracheophyta</taxon>
        <taxon>Spermatophyta</taxon>
        <taxon>Magnoliopsida</taxon>
        <taxon>Liliopsida</taxon>
        <taxon>Dioscoreales</taxon>
        <taxon>Dioscoreaceae</taxon>
        <taxon>Dioscorea</taxon>
    </lineage>
</organism>
<feature type="compositionally biased region" description="Polar residues" evidence="6">
    <location>
        <begin position="445"/>
        <end position="464"/>
    </location>
</feature>
<keyword evidence="5" id="KW-0010">Activator</keyword>
<feature type="region of interest" description="Disordered" evidence="6">
    <location>
        <begin position="207"/>
        <end position="228"/>
    </location>
</feature>
<dbReference type="GO" id="GO:0006351">
    <property type="term" value="P:DNA-templated transcription"/>
    <property type="evidence" value="ECO:0007669"/>
    <property type="project" value="UniProtKB-UniRule"/>
</dbReference>
<name>A0AB40CC58_DIOCR</name>
<dbReference type="RefSeq" id="XP_039137494.1">
    <property type="nucleotide sequence ID" value="XM_039281560.1"/>
</dbReference>
<feature type="compositionally biased region" description="Low complexity" evidence="6">
    <location>
        <begin position="16"/>
        <end position="25"/>
    </location>
</feature>
<comment type="similarity">
    <text evidence="2 5">Belongs to the GRF family.</text>
</comment>
<evidence type="ECO:0000313" key="9">
    <source>
        <dbReference type="Proteomes" id="UP001515500"/>
    </source>
</evidence>
<evidence type="ECO:0000256" key="6">
    <source>
        <dbReference type="SAM" id="MobiDB-lite"/>
    </source>
</evidence>
<dbReference type="InterPro" id="IPR014978">
    <property type="entry name" value="Gln-Leu-Gln_QLQ"/>
</dbReference>
<feature type="domain" description="QLQ" evidence="7">
    <location>
        <begin position="86"/>
        <end position="121"/>
    </location>
</feature>
<dbReference type="SMART" id="SM00951">
    <property type="entry name" value="QLQ"/>
    <property type="match status" value="1"/>
</dbReference>
<feature type="domain" description="WRC" evidence="8">
    <location>
        <begin position="155"/>
        <end position="199"/>
    </location>
</feature>
<feature type="compositionally biased region" description="Low complexity" evidence="6">
    <location>
        <begin position="207"/>
        <end position="218"/>
    </location>
</feature>
<dbReference type="Pfam" id="PF08880">
    <property type="entry name" value="QLQ"/>
    <property type="match status" value="1"/>
</dbReference>
<evidence type="ECO:0000259" key="8">
    <source>
        <dbReference type="PROSITE" id="PS51667"/>
    </source>
</evidence>
<feature type="region of interest" description="Disordered" evidence="6">
    <location>
        <begin position="383"/>
        <end position="464"/>
    </location>
</feature>
<keyword evidence="3 4" id="KW-0539">Nucleus</keyword>
<evidence type="ECO:0000256" key="4">
    <source>
        <dbReference type="PROSITE-ProRule" id="PRU01002"/>
    </source>
</evidence>
<protein>
    <recommendedName>
        <fullName evidence="5">Growth-regulating factor</fullName>
    </recommendedName>
</protein>
<keyword evidence="9" id="KW-1185">Reference proteome</keyword>
<dbReference type="AlphaFoldDB" id="A0AB40CC58"/>
<feature type="compositionally biased region" description="Low complexity" evidence="6">
    <location>
        <begin position="431"/>
        <end position="444"/>
    </location>
</feature>
<dbReference type="InterPro" id="IPR014977">
    <property type="entry name" value="WRC_dom"/>
</dbReference>
<dbReference type="PANTHER" id="PTHR31602">
    <property type="entry name" value="GROWTH-REGULATING FACTOR 5"/>
    <property type="match status" value="1"/>
</dbReference>
<evidence type="ECO:0000256" key="1">
    <source>
        <dbReference type="ARBA" id="ARBA00004123"/>
    </source>
</evidence>
<feature type="short sequence motif" description="Bipartite nuclear localization signal" evidence="4">
    <location>
        <begin position="160"/>
        <end position="170"/>
    </location>
</feature>
<evidence type="ECO:0000256" key="2">
    <source>
        <dbReference type="ARBA" id="ARBA00008122"/>
    </source>
</evidence>
<dbReference type="PROSITE" id="PS51667">
    <property type="entry name" value="WRC"/>
    <property type="match status" value="1"/>
</dbReference>
<gene>
    <name evidence="10" type="primary">LOC120275072</name>
</gene>
<dbReference type="GeneID" id="120275072"/>
<feature type="region of interest" description="Disordered" evidence="6">
    <location>
        <begin position="1"/>
        <end position="39"/>
    </location>
</feature>
<dbReference type="GO" id="GO:0005524">
    <property type="term" value="F:ATP binding"/>
    <property type="evidence" value="ECO:0007669"/>
    <property type="project" value="UniProtKB-UniRule"/>
</dbReference>
<dbReference type="InterPro" id="IPR031137">
    <property type="entry name" value="GRF"/>
</dbReference>
<evidence type="ECO:0000256" key="3">
    <source>
        <dbReference type="ARBA" id="ARBA00023242"/>
    </source>
</evidence>
<keyword evidence="5" id="KW-0805">Transcription regulation</keyword>
<feature type="short sequence motif" description="Bipartite nuclear localization signal" evidence="4">
    <location>
        <begin position="188"/>
        <end position="195"/>
    </location>
</feature>
<accession>A0AB40CC58</accession>
<comment type="function">
    <text evidence="5">Transcription activator.</text>
</comment>